<dbReference type="InterPro" id="IPR011990">
    <property type="entry name" value="TPR-like_helical_dom_sf"/>
</dbReference>
<feature type="chain" id="PRO_5037080775" description="Tetratricopeptide repeat-containing protein" evidence="3">
    <location>
        <begin position="27"/>
        <end position="288"/>
    </location>
</feature>
<keyword evidence="2" id="KW-1133">Transmembrane helix</keyword>
<feature type="compositionally biased region" description="Polar residues" evidence="1">
    <location>
        <begin position="240"/>
        <end position="253"/>
    </location>
</feature>
<evidence type="ECO:0000313" key="5">
    <source>
        <dbReference type="Proteomes" id="UP000637423"/>
    </source>
</evidence>
<organism evidence="4 5">
    <name type="scientific">Undibacterium terreum</name>
    <dbReference type="NCBI Taxonomy" id="1224302"/>
    <lineage>
        <taxon>Bacteria</taxon>
        <taxon>Pseudomonadati</taxon>
        <taxon>Pseudomonadota</taxon>
        <taxon>Betaproteobacteria</taxon>
        <taxon>Burkholderiales</taxon>
        <taxon>Oxalobacteraceae</taxon>
        <taxon>Undibacterium</taxon>
    </lineage>
</organism>
<feature type="region of interest" description="Disordered" evidence="1">
    <location>
        <begin position="233"/>
        <end position="288"/>
    </location>
</feature>
<reference evidence="4" key="1">
    <citation type="journal article" date="2014" name="Int. J. Syst. Evol. Microbiol.">
        <title>Complete genome sequence of Corynebacterium casei LMG S-19264T (=DSM 44701T), isolated from a smear-ripened cheese.</title>
        <authorList>
            <consortium name="US DOE Joint Genome Institute (JGI-PGF)"/>
            <person name="Walter F."/>
            <person name="Albersmeier A."/>
            <person name="Kalinowski J."/>
            <person name="Ruckert C."/>
        </authorList>
    </citation>
    <scope>NUCLEOTIDE SEQUENCE</scope>
    <source>
        <strain evidence="4">CGMCC 1.10998</strain>
    </source>
</reference>
<dbReference type="EMBL" id="BMED01000001">
    <property type="protein sequence ID" value="GGC59456.1"/>
    <property type="molecule type" value="Genomic_DNA"/>
</dbReference>
<keyword evidence="2" id="KW-0472">Membrane</keyword>
<dbReference type="Gene3D" id="1.25.40.10">
    <property type="entry name" value="Tetratricopeptide repeat domain"/>
    <property type="match status" value="1"/>
</dbReference>
<feature type="compositionally biased region" description="Acidic residues" evidence="1">
    <location>
        <begin position="275"/>
        <end position="288"/>
    </location>
</feature>
<name>A0A916XBZ6_9BURK</name>
<dbReference type="AlphaFoldDB" id="A0A916XBZ6"/>
<evidence type="ECO:0000256" key="1">
    <source>
        <dbReference type="SAM" id="MobiDB-lite"/>
    </source>
</evidence>
<feature type="signal peptide" evidence="3">
    <location>
        <begin position="1"/>
        <end position="26"/>
    </location>
</feature>
<reference evidence="4" key="2">
    <citation type="submission" date="2020-09" db="EMBL/GenBank/DDBJ databases">
        <authorList>
            <person name="Sun Q."/>
            <person name="Zhou Y."/>
        </authorList>
    </citation>
    <scope>NUCLEOTIDE SEQUENCE</scope>
    <source>
        <strain evidence="4">CGMCC 1.10998</strain>
    </source>
</reference>
<protein>
    <recommendedName>
        <fullName evidence="6">Tetratricopeptide repeat-containing protein</fullName>
    </recommendedName>
</protein>
<proteinExistence type="predicted"/>
<accession>A0A916XBZ6</accession>
<evidence type="ECO:0000256" key="2">
    <source>
        <dbReference type="SAM" id="Phobius"/>
    </source>
</evidence>
<feature type="transmembrane region" description="Helical" evidence="2">
    <location>
        <begin position="140"/>
        <end position="159"/>
    </location>
</feature>
<evidence type="ECO:0008006" key="6">
    <source>
        <dbReference type="Google" id="ProtNLM"/>
    </source>
</evidence>
<evidence type="ECO:0000313" key="4">
    <source>
        <dbReference type="EMBL" id="GGC59456.1"/>
    </source>
</evidence>
<sequence length="288" mass="30026">MIKNTIFRSFAVMALASAMLSGTAMAADDPTLHQVYQAAESGKMAEAQEMMQKVLRDHPNSGKAHFVEAELLAKQGRFSSAETELATAERLDPGLPFAKPAAVQDLKSLFAKAHTQQSGTLSPVYTPSQVSSQNNAGTSMPWGIIILGAGVIALIVFFVRRNNGSQQVYAGGGRYGSVNPMPQPGYAPGTYGAYPQQATSGGIGSGIVGGLATGAAVGAGIVAGEALMHHFTDGDRSERSSGMANQYLNNNDTPVDLTRNDDMGGNDFGVSDASSWDDGDSSGGDWDN</sequence>
<dbReference type="Proteomes" id="UP000637423">
    <property type="component" value="Unassembled WGS sequence"/>
</dbReference>
<dbReference type="RefSeq" id="WP_188564222.1">
    <property type="nucleotide sequence ID" value="NZ_BMED01000001.1"/>
</dbReference>
<keyword evidence="3" id="KW-0732">Signal</keyword>
<keyword evidence="2" id="KW-0812">Transmembrane</keyword>
<keyword evidence="5" id="KW-1185">Reference proteome</keyword>
<evidence type="ECO:0000256" key="3">
    <source>
        <dbReference type="SAM" id="SignalP"/>
    </source>
</evidence>
<dbReference type="Pfam" id="PF14559">
    <property type="entry name" value="TPR_19"/>
    <property type="match status" value="1"/>
</dbReference>
<gene>
    <name evidence="4" type="ORF">GCM10011396_02960</name>
</gene>
<comment type="caution">
    <text evidence="4">The sequence shown here is derived from an EMBL/GenBank/DDBJ whole genome shotgun (WGS) entry which is preliminary data.</text>
</comment>
<dbReference type="SUPFAM" id="SSF48452">
    <property type="entry name" value="TPR-like"/>
    <property type="match status" value="1"/>
</dbReference>